<dbReference type="PANTHER" id="PTHR30033">
    <property type="entry name" value="FLAGELLAR HOOK-ASSOCIATED PROTEIN 1"/>
    <property type="match status" value="1"/>
</dbReference>
<reference evidence="10 11" key="1">
    <citation type="journal article" date="2011" name="Stand. Genomic Sci.">
        <title>Complete genome sequence of Rhodospirillum rubrum type strain (S1).</title>
        <authorList>
            <person name="Munk A.C."/>
            <person name="Copeland A."/>
            <person name="Lucas S."/>
            <person name="Lapidus A."/>
            <person name="Del Rio T.G."/>
            <person name="Barry K."/>
            <person name="Detter J.C."/>
            <person name="Hammon N."/>
            <person name="Israni S."/>
            <person name="Pitluck S."/>
            <person name="Brettin T."/>
            <person name="Bruce D."/>
            <person name="Han C."/>
            <person name="Tapia R."/>
            <person name="Gilna P."/>
            <person name="Schmutz J."/>
            <person name="Larimer F."/>
            <person name="Land M."/>
            <person name="Kyrpides N.C."/>
            <person name="Mavromatis K."/>
            <person name="Richardson P."/>
            <person name="Rohde M."/>
            <person name="Goker M."/>
            <person name="Klenk H.P."/>
            <person name="Zhang Y."/>
            <person name="Roberts G.P."/>
            <person name="Reslewic S."/>
            <person name="Schwartz D.C."/>
        </authorList>
    </citation>
    <scope>NUCLEOTIDE SEQUENCE [LARGE SCALE GENOMIC DNA]</scope>
    <source>
        <strain evidence="11">ATCC 11170 / ATH 1.1.1 / DSM 467 / LMG 4362 / NCIMB 8255 / S1</strain>
    </source>
</reference>
<accession>Q2RQE6</accession>
<dbReference type="KEGG" id="rru:Rru_A2852"/>
<dbReference type="EnsemblBacteria" id="ABC23649">
    <property type="protein sequence ID" value="ABC23649"/>
    <property type="gene ID" value="Rru_A2852"/>
</dbReference>
<proteinExistence type="inferred from homology"/>
<keyword evidence="5" id="KW-0964">Secreted</keyword>
<gene>
    <name evidence="10" type="ordered locus">Rru_A2852</name>
</gene>
<dbReference type="InterPro" id="IPR053927">
    <property type="entry name" value="FlgK_helical"/>
</dbReference>
<dbReference type="InterPro" id="IPR010930">
    <property type="entry name" value="Flg_bb/hook_C_dom"/>
</dbReference>
<dbReference type="GO" id="GO:0005576">
    <property type="term" value="C:extracellular region"/>
    <property type="evidence" value="ECO:0007669"/>
    <property type="project" value="UniProtKB-SubCell"/>
</dbReference>
<dbReference type="GO" id="GO:0005198">
    <property type="term" value="F:structural molecule activity"/>
    <property type="evidence" value="ECO:0007669"/>
    <property type="project" value="InterPro"/>
</dbReference>
<dbReference type="STRING" id="269796.Rru_A2852"/>
<dbReference type="GO" id="GO:0009424">
    <property type="term" value="C:bacterial-type flagellum hook"/>
    <property type="evidence" value="ECO:0007669"/>
    <property type="project" value="InterPro"/>
</dbReference>
<evidence type="ECO:0000313" key="11">
    <source>
        <dbReference type="Proteomes" id="UP000001929"/>
    </source>
</evidence>
<feature type="domain" description="Flagellar basal-body/hook protein C-terminal" evidence="8">
    <location>
        <begin position="685"/>
        <end position="725"/>
    </location>
</feature>
<dbReference type="PANTHER" id="PTHR30033:SF1">
    <property type="entry name" value="FLAGELLAR HOOK-ASSOCIATED PROTEIN 1"/>
    <property type="match status" value="1"/>
</dbReference>
<comment type="similarity">
    <text evidence="3">Belongs to the flagella basal body rod proteins family.</text>
</comment>
<protein>
    <recommendedName>
        <fullName evidence="4">Flagellar hook-associated protein 1</fullName>
    </recommendedName>
</protein>
<name>Q2RQE6_RHORT</name>
<dbReference type="GO" id="GO:0044780">
    <property type="term" value="P:bacterial-type flagellum assembly"/>
    <property type="evidence" value="ECO:0007669"/>
    <property type="project" value="InterPro"/>
</dbReference>
<dbReference type="AlphaFoldDB" id="Q2RQE6"/>
<dbReference type="HOGENOM" id="CLU_012762_3_1_5"/>
<dbReference type="RefSeq" id="WP_011390479.1">
    <property type="nucleotide sequence ID" value="NC_007643.1"/>
</dbReference>
<dbReference type="InterPro" id="IPR002371">
    <property type="entry name" value="FlgK"/>
</dbReference>
<dbReference type="GO" id="GO:0009425">
    <property type="term" value="C:bacterial-type flagellum basal body"/>
    <property type="evidence" value="ECO:0007669"/>
    <property type="project" value="UniProtKB-SubCell"/>
</dbReference>
<dbReference type="eggNOG" id="COG4786">
    <property type="taxonomic scope" value="Bacteria"/>
</dbReference>
<dbReference type="Pfam" id="PF06429">
    <property type="entry name" value="Flg_bbr_C"/>
    <property type="match status" value="1"/>
</dbReference>
<evidence type="ECO:0000256" key="2">
    <source>
        <dbReference type="ARBA" id="ARBA00004613"/>
    </source>
</evidence>
<organism evidence="10 11">
    <name type="scientific">Rhodospirillum rubrum (strain ATCC 11170 / ATH 1.1.1 / DSM 467 / LMG 4362 / NCIMB 8255 / S1)</name>
    <dbReference type="NCBI Taxonomy" id="269796"/>
    <lineage>
        <taxon>Bacteria</taxon>
        <taxon>Pseudomonadati</taxon>
        <taxon>Pseudomonadota</taxon>
        <taxon>Alphaproteobacteria</taxon>
        <taxon>Rhodospirillales</taxon>
        <taxon>Rhodospirillaceae</taxon>
        <taxon>Rhodospirillum</taxon>
    </lineage>
</organism>
<feature type="domain" description="Flagellar basal body rod protein N-terminal" evidence="7">
    <location>
        <begin position="9"/>
        <end position="37"/>
    </location>
</feature>
<evidence type="ECO:0000259" key="9">
    <source>
        <dbReference type="Pfam" id="PF22638"/>
    </source>
</evidence>
<keyword evidence="11" id="KW-1185">Reference proteome</keyword>
<evidence type="ECO:0000256" key="1">
    <source>
        <dbReference type="ARBA" id="ARBA00004117"/>
    </source>
</evidence>
<evidence type="ECO:0000256" key="3">
    <source>
        <dbReference type="ARBA" id="ARBA00009677"/>
    </source>
</evidence>
<comment type="subcellular location">
    <subcellularLocation>
        <location evidence="1">Bacterial flagellum basal body</location>
    </subcellularLocation>
    <subcellularLocation>
        <location evidence="2">Secreted</location>
    </subcellularLocation>
</comment>
<sequence>MSLNLALSAGISGLQTAQKGLDLVSHNLANINTPGYTRKIFNPESVVLNGSGVGVQTGTIARRVDEGLNRDLREELAKYTEYKTKASYYQRMQDLFGKPASNNSISHNLTAFGQQFDTLALETDKSTQQMATVRSAQELTSQFNTISTRLQQMRLTADQDIAGAVAEVNGHLKNIDTLNDEITLGVATGRDVTDLQDKRDLEVQQLTELVDVTTFERPGGALVVYTKGGSTLLDADPIPVSFTASSSVTAWDSKGGGDFSAISVGGSDITGEIGAGKLAALIDMRDKTVPAYQSQMDELAGKFSDSINQIHNRGTSQPTIANSYSGTTTFIAPATQTMALTTGDVAITLFNADGTQKATTTLKTIVPAVATGEDISTVTTAIQTWLNSGTGGGLTGATATVDANGKVQIKLGTNTASLAFRDQASTTAGSTAGDVTIAYDADGNGTTDQTVSGFANFLGLNDMFVANRGQWMADSDVKAQNWTPNVGGALTFYDSNNPPGGTAIGTLTIAPNETLKDIALKINSDTALSAKLEAEVVQDGDGYRLRIKDRAGKDMVITQTAGVGTGLIEQLGLKDSKAGLSGQLRVNQSLLDDSSRISRGAVLFNSDTGQYYISAGDNTTANQLAKSFQTAVSFDAAGGVTTGARSFSDYAALTLSQNASEASAVATTVSYQSQLADTLQLKSAEISAVNMDEELSQLLVWEQMYRASAKVISAAADMLDVLNSIIR</sequence>
<dbReference type="NCBIfam" id="TIGR02492">
    <property type="entry name" value="flgK_ends"/>
    <property type="match status" value="1"/>
</dbReference>
<dbReference type="Pfam" id="PF22638">
    <property type="entry name" value="FlgK_D1"/>
    <property type="match status" value="1"/>
</dbReference>
<dbReference type="InterPro" id="IPR001444">
    <property type="entry name" value="Flag_bb_rod_N"/>
</dbReference>
<evidence type="ECO:0000259" key="7">
    <source>
        <dbReference type="Pfam" id="PF00460"/>
    </source>
</evidence>
<feature type="domain" description="Flagellar hook-associated protein FlgK helical" evidence="9">
    <location>
        <begin position="90"/>
        <end position="315"/>
    </location>
</feature>
<evidence type="ECO:0000259" key="8">
    <source>
        <dbReference type="Pfam" id="PF06429"/>
    </source>
</evidence>
<dbReference type="EMBL" id="CP000230">
    <property type="protein sequence ID" value="ABC23649.1"/>
    <property type="molecule type" value="Genomic_DNA"/>
</dbReference>
<keyword evidence="6" id="KW-0975">Bacterial flagellum</keyword>
<evidence type="ECO:0000256" key="5">
    <source>
        <dbReference type="ARBA" id="ARBA00022525"/>
    </source>
</evidence>
<evidence type="ECO:0000256" key="4">
    <source>
        <dbReference type="ARBA" id="ARBA00016244"/>
    </source>
</evidence>
<dbReference type="Proteomes" id="UP000001929">
    <property type="component" value="Chromosome"/>
</dbReference>
<dbReference type="PATRIC" id="fig|269796.9.peg.2959"/>
<evidence type="ECO:0000313" key="10">
    <source>
        <dbReference type="EMBL" id="ABC23649.1"/>
    </source>
</evidence>
<evidence type="ECO:0000256" key="6">
    <source>
        <dbReference type="ARBA" id="ARBA00023143"/>
    </source>
</evidence>
<dbReference type="eggNOG" id="COG1256">
    <property type="taxonomic scope" value="Bacteria"/>
</dbReference>
<dbReference type="PhylomeDB" id="Q2RQE6"/>
<dbReference type="Pfam" id="PF00460">
    <property type="entry name" value="Flg_bb_rod"/>
    <property type="match status" value="1"/>
</dbReference>